<evidence type="ECO:0000256" key="3">
    <source>
        <dbReference type="ARBA" id="ARBA00022723"/>
    </source>
</evidence>
<evidence type="ECO:0000256" key="4">
    <source>
        <dbReference type="ARBA" id="ARBA00022982"/>
    </source>
</evidence>
<evidence type="ECO:0000313" key="10">
    <source>
        <dbReference type="Proteomes" id="UP000321306"/>
    </source>
</evidence>
<dbReference type="InterPro" id="IPR036909">
    <property type="entry name" value="Cyt_c-like_dom_sf"/>
</dbReference>
<evidence type="ECO:0000256" key="6">
    <source>
        <dbReference type="PROSITE-ProRule" id="PRU00433"/>
    </source>
</evidence>
<accession>A0A511N6K6</accession>
<comment type="caution">
    <text evidence="9">The sequence shown here is derived from an EMBL/GenBank/DDBJ whole genome shotgun (WGS) entry which is preliminary data.</text>
</comment>
<feature type="domain" description="Cytochrome c" evidence="8">
    <location>
        <begin position="23"/>
        <end position="104"/>
    </location>
</feature>
<evidence type="ECO:0000256" key="5">
    <source>
        <dbReference type="ARBA" id="ARBA00023004"/>
    </source>
</evidence>
<feature type="signal peptide" evidence="7">
    <location>
        <begin position="1"/>
        <end position="18"/>
    </location>
</feature>
<dbReference type="PROSITE" id="PS51007">
    <property type="entry name" value="CYTC"/>
    <property type="match status" value="1"/>
</dbReference>
<dbReference type="RefSeq" id="WP_146887571.1">
    <property type="nucleotide sequence ID" value="NZ_BJXB01000021.1"/>
</dbReference>
<evidence type="ECO:0000313" key="9">
    <source>
        <dbReference type="EMBL" id="GEM48475.1"/>
    </source>
</evidence>
<dbReference type="SUPFAM" id="SSF46626">
    <property type="entry name" value="Cytochrome c"/>
    <property type="match status" value="1"/>
</dbReference>
<dbReference type="Pfam" id="PF00034">
    <property type="entry name" value="Cytochrom_C"/>
    <property type="match status" value="1"/>
</dbReference>
<name>A0A511N6K6_DEIC1</name>
<organism evidence="9 10">
    <name type="scientific">Deinococcus cellulosilyticus (strain DSM 18568 / NBRC 106333 / KACC 11606 / 5516J-15)</name>
    <dbReference type="NCBI Taxonomy" id="1223518"/>
    <lineage>
        <taxon>Bacteria</taxon>
        <taxon>Thermotogati</taxon>
        <taxon>Deinococcota</taxon>
        <taxon>Deinococci</taxon>
        <taxon>Deinococcales</taxon>
        <taxon>Deinococcaceae</taxon>
        <taxon>Deinococcus</taxon>
    </lineage>
</organism>
<keyword evidence="4" id="KW-0249">Electron transport</keyword>
<dbReference type="InterPro" id="IPR051811">
    <property type="entry name" value="Cytochrome_c550/c551-like"/>
</dbReference>
<gene>
    <name evidence="9" type="ORF">DC3_41100</name>
</gene>
<dbReference type="AlphaFoldDB" id="A0A511N6K6"/>
<feature type="chain" id="PRO_5021721985" description="Cytochrome c domain-containing protein" evidence="7">
    <location>
        <begin position="19"/>
        <end position="104"/>
    </location>
</feature>
<protein>
    <recommendedName>
        <fullName evidence="8">Cytochrome c domain-containing protein</fullName>
    </recommendedName>
</protein>
<dbReference type="GO" id="GO:0009055">
    <property type="term" value="F:electron transfer activity"/>
    <property type="evidence" value="ECO:0007669"/>
    <property type="project" value="InterPro"/>
</dbReference>
<dbReference type="GO" id="GO:0020037">
    <property type="term" value="F:heme binding"/>
    <property type="evidence" value="ECO:0007669"/>
    <property type="project" value="InterPro"/>
</dbReference>
<evidence type="ECO:0000256" key="1">
    <source>
        <dbReference type="ARBA" id="ARBA00022448"/>
    </source>
</evidence>
<dbReference type="EMBL" id="BJXB01000021">
    <property type="protein sequence ID" value="GEM48475.1"/>
    <property type="molecule type" value="Genomic_DNA"/>
</dbReference>
<dbReference type="OrthoDB" id="8689082at2"/>
<dbReference type="PANTHER" id="PTHR37823:SF1">
    <property type="entry name" value="CYTOCHROME C-553-LIKE"/>
    <property type="match status" value="1"/>
</dbReference>
<dbReference type="PANTHER" id="PTHR37823">
    <property type="entry name" value="CYTOCHROME C-553-LIKE"/>
    <property type="match status" value="1"/>
</dbReference>
<reference evidence="9 10" key="1">
    <citation type="submission" date="2019-07" db="EMBL/GenBank/DDBJ databases">
        <title>Whole genome shotgun sequence of Deinococcus cellulosilyticus NBRC 106333.</title>
        <authorList>
            <person name="Hosoyama A."/>
            <person name="Uohara A."/>
            <person name="Ohji S."/>
            <person name="Ichikawa N."/>
        </authorList>
    </citation>
    <scope>NUCLEOTIDE SEQUENCE [LARGE SCALE GENOMIC DNA]</scope>
    <source>
        <strain evidence="9 10">NBRC 106333</strain>
    </source>
</reference>
<keyword evidence="7" id="KW-0732">Signal</keyword>
<proteinExistence type="predicted"/>
<keyword evidence="1" id="KW-0813">Transport</keyword>
<keyword evidence="5 6" id="KW-0408">Iron</keyword>
<keyword evidence="2 6" id="KW-0349">Heme</keyword>
<keyword evidence="3 6" id="KW-0479">Metal-binding</keyword>
<evidence type="ECO:0000256" key="2">
    <source>
        <dbReference type="ARBA" id="ARBA00022617"/>
    </source>
</evidence>
<dbReference type="GO" id="GO:0046872">
    <property type="term" value="F:metal ion binding"/>
    <property type="evidence" value="ECO:0007669"/>
    <property type="project" value="UniProtKB-KW"/>
</dbReference>
<sequence length="104" mass="11245">MKKLALLVCALCIPLVQAAPPKGDAAKGKTFFEANCSGCHGEAAAGGIGPKLAGKLQKWTFAGFKKTLKENVTPDRRTLKPPMMKFNFSDQEFADLLSYLKSLK</sequence>
<dbReference type="Proteomes" id="UP000321306">
    <property type="component" value="Unassembled WGS sequence"/>
</dbReference>
<keyword evidence="10" id="KW-1185">Reference proteome</keyword>
<evidence type="ECO:0000256" key="7">
    <source>
        <dbReference type="SAM" id="SignalP"/>
    </source>
</evidence>
<evidence type="ECO:0000259" key="8">
    <source>
        <dbReference type="PROSITE" id="PS51007"/>
    </source>
</evidence>
<dbReference type="InterPro" id="IPR009056">
    <property type="entry name" value="Cyt_c-like_dom"/>
</dbReference>
<dbReference type="Gene3D" id="1.10.760.10">
    <property type="entry name" value="Cytochrome c-like domain"/>
    <property type="match status" value="1"/>
</dbReference>